<reference evidence="2" key="1">
    <citation type="submission" date="2018-05" db="EMBL/GenBank/DDBJ databases">
        <authorList>
            <person name="Lanie J.A."/>
            <person name="Ng W.-L."/>
            <person name="Kazmierczak K.M."/>
            <person name="Andrzejewski T.M."/>
            <person name="Davidsen T.M."/>
            <person name="Wayne K.J."/>
            <person name="Tettelin H."/>
            <person name="Glass J.I."/>
            <person name="Rusch D."/>
            <person name="Podicherti R."/>
            <person name="Tsui H.-C.T."/>
            <person name="Winkler M.E."/>
        </authorList>
    </citation>
    <scope>NUCLEOTIDE SEQUENCE</scope>
</reference>
<dbReference type="InterPro" id="IPR054564">
    <property type="entry name" value="Gp18_domIII_N"/>
</dbReference>
<evidence type="ECO:0000259" key="1">
    <source>
        <dbReference type="Pfam" id="PF22671"/>
    </source>
</evidence>
<gene>
    <name evidence="2" type="ORF">METZ01_LOCUS302638</name>
</gene>
<dbReference type="EMBL" id="UINC01094498">
    <property type="protein sequence ID" value="SVC49784.1"/>
    <property type="molecule type" value="Genomic_DNA"/>
</dbReference>
<evidence type="ECO:0000313" key="2">
    <source>
        <dbReference type="EMBL" id="SVC49784.1"/>
    </source>
</evidence>
<dbReference type="Pfam" id="PF22671">
    <property type="entry name" value="Gp18_domIII_N"/>
    <property type="match status" value="1"/>
</dbReference>
<protein>
    <recommendedName>
        <fullName evidence="1">Tail sheath protein Gp18-like domain-containing protein</fullName>
    </recommendedName>
</protein>
<accession>A0A382MLC9</accession>
<proteinExistence type="predicted"/>
<name>A0A382MLC9_9ZZZZ</name>
<organism evidence="2">
    <name type="scientific">marine metagenome</name>
    <dbReference type="NCBI Taxonomy" id="408172"/>
    <lineage>
        <taxon>unclassified sequences</taxon>
        <taxon>metagenomes</taxon>
        <taxon>ecological metagenomes</taxon>
    </lineage>
</organism>
<feature type="non-terminal residue" evidence="2">
    <location>
        <position position="131"/>
    </location>
</feature>
<sequence>MAGIGLVSPGVKVREVDLTVGRIDSISDQTGAIVGPFERGPVLEPLLIENEQDLIDLFGKPFNNDRQYEYWYTASNYLQYGGVLRVVRADGANLNNANVGGMPSTHPTGIGSTSSLKIKNFDDYQNNFEDA</sequence>
<dbReference type="Gene3D" id="3.40.50.11780">
    <property type="match status" value="1"/>
</dbReference>
<feature type="domain" description="Tail sheath protein Gp18-like" evidence="1">
    <location>
        <begin position="32"/>
        <end position="88"/>
    </location>
</feature>
<dbReference type="AlphaFoldDB" id="A0A382MLC9"/>